<reference evidence="3" key="1">
    <citation type="submission" date="2022-04" db="EMBL/GenBank/DDBJ databases">
        <title>Carnegiea gigantea Genome sequencing and assembly v2.</title>
        <authorList>
            <person name="Copetti D."/>
            <person name="Sanderson M.J."/>
            <person name="Burquez A."/>
            <person name="Wojciechowski M.F."/>
        </authorList>
    </citation>
    <scope>NUCLEOTIDE SEQUENCE</scope>
    <source>
        <strain evidence="3">SGP5-SGP5p</strain>
        <tissue evidence="3">Aerial part</tissue>
    </source>
</reference>
<feature type="domain" description="Agenet" evidence="2">
    <location>
        <begin position="86"/>
        <end position="147"/>
    </location>
</feature>
<name>A0A9Q1JRB1_9CARY</name>
<sequence>MATPEEYMEVFKKGTIVEVSSEDEGLRGSWYTATVLRSISNKSTNNYKMLVEYHNLMADDNPNKPLREFVDAILVRPIPPRDPPSRQYRLMEDVDAFHNDGWWEGVVTKVLESSFEGSRKYAVFFRCSREQIEIDPSDLRVHREWVLGDVWVTPLDLALSIRYALSLCVFELNGQKRKNGDREERRNGSYSVDKNGVIENGEEREVGKRSRSVSSKPVALEKNRNSREARRTGNLSGKKDAVMRKRQDRGLKNVSNGKSNKLGVNRNGSVKEPRRRVNNHAGKGFYLEDILAVS</sequence>
<proteinExistence type="predicted"/>
<dbReference type="CDD" id="cd20405">
    <property type="entry name" value="Tudor_Agenet_AtDUF_rpt1_3"/>
    <property type="match status" value="1"/>
</dbReference>
<accession>A0A9Q1JRB1</accession>
<dbReference type="SMART" id="SM00743">
    <property type="entry name" value="Agenet"/>
    <property type="match status" value="2"/>
</dbReference>
<feature type="compositionally biased region" description="Basic and acidic residues" evidence="1">
    <location>
        <begin position="219"/>
        <end position="251"/>
    </location>
</feature>
<evidence type="ECO:0000259" key="2">
    <source>
        <dbReference type="SMART" id="SM00743"/>
    </source>
</evidence>
<dbReference type="PANTHER" id="PTHR31917:SF164">
    <property type="entry name" value="DUF724 DOMAIN-CONTAINING PROTEIN 7-LIKE"/>
    <property type="match status" value="1"/>
</dbReference>
<dbReference type="InterPro" id="IPR014002">
    <property type="entry name" value="Agenet_dom_plant"/>
</dbReference>
<dbReference type="PANTHER" id="PTHR31917">
    <property type="entry name" value="AGENET DOMAIN-CONTAINING PROTEIN-RELATED"/>
    <property type="match status" value="1"/>
</dbReference>
<dbReference type="CDD" id="cd20406">
    <property type="entry name" value="Tudor_Agenet_AtDUF_rpt2_4"/>
    <property type="match status" value="1"/>
</dbReference>
<dbReference type="InterPro" id="IPR008395">
    <property type="entry name" value="Agenet-like_dom"/>
</dbReference>
<dbReference type="OrthoDB" id="2020707at2759"/>
<comment type="caution">
    <text evidence="3">The sequence shown here is derived from an EMBL/GenBank/DDBJ whole genome shotgun (WGS) entry which is preliminary data.</text>
</comment>
<keyword evidence="4" id="KW-1185">Reference proteome</keyword>
<dbReference type="AlphaFoldDB" id="A0A9Q1JRB1"/>
<feature type="domain" description="Agenet" evidence="2">
    <location>
        <begin position="9"/>
        <end position="83"/>
    </location>
</feature>
<gene>
    <name evidence="3" type="ORF">Cgig2_020546</name>
</gene>
<organism evidence="3 4">
    <name type="scientific">Carnegiea gigantea</name>
    <dbReference type="NCBI Taxonomy" id="171969"/>
    <lineage>
        <taxon>Eukaryota</taxon>
        <taxon>Viridiplantae</taxon>
        <taxon>Streptophyta</taxon>
        <taxon>Embryophyta</taxon>
        <taxon>Tracheophyta</taxon>
        <taxon>Spermatophyta</taxon>
        <taxon>Magnoliopsida</taxon>
        <taxon>eudicotyledons</taxon>
        <taxon>Gunneridae</taxon>
        <taxon>Pentapetalae</taxon>
        <taxon>Caryophyllales</taxon>
        <taxon>Cactineae</taxon>
        <taxon>Cactaceae</taxon>
        <taxon>Cactoideae</taxon>
        <taxon>Echinocereeae</taxon>
        <taxon>Carnegiea</taxon>
    </lineage>
</organism>
<evidence type="ECO:0000313" key="4">
    <source>
        <dbReference type="Proteomes" id="UP001153076"/>
    </source>
</evidence>
<evidence type="ECO:0000256" key="1">
    <source>
        <dbReference type="SAM" id="MobiDB-lite"/>
    </source>
</evidence>
<protein>
    <recommendedName>
        <fullName evidence="2">Agenet domain-containing protein</fullName>
    </recommendedName>
</protein>
<dbReference type="Proteomes" id="UP001153076">
    <property type="component" value="Unassembled WGS sequence"/>
</dbReference>
<evidence type="ECO:0000313" key="3">
    <source>
        <dbReference type="EMBL" id="KAJ8429490.1"/>
    </source>
</evidence>
<feature type="compositionally biased region" description="Basic and acidic residues" evidence="1">
    <location>
        <begin position="178"/>
        <end position="187"/>
    </location>
</feature>
<feature type="region of interest" description="Disordered" evidence="1">
    <location>
        <begin position="178"/>
        <end position="275"/>
    </location>
</feature>
<dbReference type="Pfam" id="PF05641">
    <property type="entry name" value="Agenet"/>
    <property type="match status" value="1"/>
</dbReference>
<dbReference type="EMBL" id="JAKOGI010000889">
    <property type="protein sequence ID" value="KAJ8429490.1"/>
    <property type="molecule type" value="Genomic_DNA"/>
</dbReference>